<evidence type="ECO:0000313" key="3">
    <source>
        <dbReference type="Proteomes" id="UP001175227"/>
    </source>
</evidence>
<reference evidence="2" key="1">
    <citation type="submission" date="2023-06" db="EMBL/GenBank/DDBJ databases">
        <authorList>
            <consortium name="Lawrence Berkeley National Laboratory"/>
            <person name="Ahrendt S."/>
            <person name="Sahu N."/>
            <person name="Indic B."/>
            <person name="Wong-Bajracharya J."/>
            <person name="Merenyi Z."/>
            <person name="Ke H.-M."/>
            <person name="Monk M."/>
            <person name="Kocsube S."/>
            <person name="Drula E."/>
            <person name="Lipzen A."/>
            <person name="Balint B."/>
            <person name="Henrissat B."/>
            <person name="Andreopoulos B."/>
            <person name="Martin F.M."/>
            <person name="Harder C.B."/>
            <person name="Rigling D."/>
            <person name="Ford K.L."/>
            <person name="Foster G.D."/>
            <person name="Pangilinan J."/>
            <person name="Papanicolaou A."/>
            <person name="Barry K."/>
            <person name="LaButti K."/>
            <person name="Viragh M."/>
            <person name="Koriabine M."/>
            <person name="Yan M."/>
            <person name="Riley R."/>
            <person name="Champramary S."/>
            <person name="Plett K.L."/>
            <person name="Tsai I.J."/>
            <person name="Slot J."/>
            <person name="Sipos G."/>
            <person name="Plett J."/>
            <person name="Nagy L.G."/>
            <person name="Grigoriev I.V."/>
        </authorList>
    </citation>
    <scope>NUCLEOTIDE SEQUENCE</scope>
    <source>
        <strain evidence="2">ICMP 16352</strain>
    </source>
</reference>
<evidence type="ECO:0000313" key="2">
    <source>
        <dbReference type="EMBL" id="KAK0462128.1"/>
    </source>
</evidence>
<name>A0AA39NAT6_9AGAR</name>
<proteinExistence type="predicted"/>
<feature type="compositionally biased region" description="Low complexity" evidence="1">
    <location>
        <begin position="97"/>
        <end position="121"/>
    </location>
</feature>
<accession>A0AA39NAT6</accession>
<gene>
    <name evidence="2" type="ORF">IW261DRAFT_1628788</name>
</gene>
<feature type="region of interest" description="Disordered" evidence="1">
    <location>
        <begin position="55"/>
        <end position="124"/>
    </location>
</feature>
<keyword evidence="3" id="KW-1185">Reference proteome</keyword>
<evidence type="ECO:0000256" key="1">
    <source>
        <dbReference type="SAM" id="MobiDB-lite"/>
    </source>
</evidence>
<feature type="compositionally biased region" description="Low complexity" evidence="1">
    <location>
        <begin position="71"/>
        <end position="86"/>
    </location>
</feature>
<comment type="caution">
    <text evidence="2">The sequence shown here is derived from an EMBL/GenBank/DDBJ whole genome shotgun (WGS) entry which is preliminary data.</text>
</comment>
<dbReference type="EMBL" id="JAUEPR010000132">
    <property type="protein sequence ID" value="KAK0462128.1"/>
    <property type="molecule type" value="Genomic_DNA"/>
</dbReference>
<dbReference type="AlphaFoldDB" id="A0AA39NAT6"/>
<organism evidence="2 3">
    <name type="scientific">Armillaria novae-zelandiae</name>
    <dbReference type="NCBI Taxonomy" id="153914"/>
    <lineage>
        <taxon>Eukaryota</taxon>
        <taxon>Fungi</taxon>
        <taxon>Dikarya</taxon>
        <taxon>Basidiomycota</taxon>
        <taxon>Agaricomycotina</taxon>
        <taxon>Agaricomycetes</taxon>
        <taxon>Agaricomycetidae</taxon>
        <taxon>Agaricales</taxon>
        <taxon>Marasmiineae</taxon>
        <taxon>Physalacriaceae</taxon>
        <taxon>Armillaria</taxon>
    </lineage>
</organism>
<sequence length="210" mass="23499">MFDLSDSGMRLRCIDPPWDAREAAFSFTNNPQEYQAFTLMRLGVPERPCGTTWCKNSQQYTTPPSIPQTPTPSYRHSTTPSTISPPQSCATPPPSSHPRLSRSNLPASPYPSTNTTPSSSSLAIPPWRTFDDLEGVLGLAETWRAKGAMDVMRGALTALVFLREPLRVYAIATWFGWDEEAELASKHTLELSLHEEQHHEAPGRSRHVHW</sequence>
<dbReference type="Proteomes" id="UP001175227">
    <property type="component" value="Unassembled WGS sequence"/>
</dbReference>
<protein>
    <submittedName>
        <fullName evidence="2">Uncharacterized protein</fullName>
    </submittedName>
</protein>